<dbReference type="InterPro" id="IPR036615">
    <property type="entry name" value="Mur_ligase_C_dom_sf"/>
</dbReference>
<dbReference type="PANTHER" id="PTHR43024:SF1">
    <property type="entry name" value="UDP-N-ACETYLMURAMOYL-TRIPEPTIDE--D-ALANYL-D-ALANINE LIGASE"/>
    <property type="match status" value="1"/>
</dbReference>
<evidence type="ECO:0000256" key="3">
    <source>
        <dbReference type="ARBA" id="ARBA00022618"/>
    </source>
</evidence>
<evidence type="ECO:0000256" key="8">
    <source>
        <dbReference type="ARBA" id="ARBA00023306"/>
    </source>
</evidence>
<feature type="domain" description="Mur ligase C-terminal" evidence="12">
    <location>
        <begin position="324"/>
        <end position="453"/>
    </location>
</feature>
<evidence type="ECO:0000256" key="6">
    <source>
        <dbReference type="ARBA" id="ARBA00022960"/>
    </source>
</evidence>
<comment type="catalytic activity">
    <reaction evidence="10">
        <text>UDP-N-acetyl-alpha-D-muramoyl-L-alanyl-gamma-D-glutamyl-L-lysine + D-alanyl-D-alanine + ATP = UDP-N-acetyl-alpha-D-muramoyl-L-alanyl-gamma-D-glutamyl-L-lysyl-D-alanyl-D-alanine + ADP + phosphate + H(+)</text>
        <dbReference type="Rhea" id="RHEA:16085"/>
        <dbReference type="ChEBI" id="CHEBI:15378"/>
        <dbReference type="ChEBI" id="CHEBI:30616"/>
        <dbReference type="ChEBI" id="CHEBI:43474"/>
        <dbReference type="ChEBI" id="CHEBI:57822"/>
        <dbReference type="ChEBI" id="CHEBI:70758"/>
        <dbReference type="ChEBI" id="CHEBI:83903"/>
        <dbReference type="ChEBI" id="CHEBI:456216"/>
        <dbReference type="EC" id="6.3.2.10"/>
    </reaction>
</comment>
<dbReference type="EMBL" id="JAOTMD010000011">
    <property type="protein sequence ID" value="MCY3025921.1"/>
    <property type="molecule type" value="Genomic_DNA"/>
</dbReference>
<keyword evidence="3 10" id="KW-0132">Cell division</keyword>
<feature type="binding site" evidence="10">
    <location>
        <begin position="117"/>
        <end position="123"/>
    </location>
    <ligand>
        <name>ATP</name>
        <dbReference type="ChEBI" id="CHEBI:30616"/>
    </ligand>
</feature>
<dbReference type="GeneID" id="86971138"/>
<evidence type="ECO:0000256" key="10">
    <source>
        <dbReference type="HAMAP-Rule" id="MF_02019"/>
    </source>
</evidence>
<comment type="similarity">
    <text evidence="10">Belongs to the MurCDEF family. MurF subfamily.</text>
</comment>
<dbReference type="HAMAP" id="MF_02019">
    <property type="entry name" value="MurF"/>
    <property type="match status" value="1"/>
</dbReference>
<evidence type="ECO:0000259" key="12">
    <source>
        <dbReference type="Pfam" id="PF02875"/>
    </source>
</evidence>
<reference evidence="14" key="1">
    <citation type="submission" date="2024-05" db="EMBL/GenBank/DDBJ databases">
        <title>Aerococcus urinae taxonomy study.</title>
        <authorList>
            <person name="Christensen J."/>
            <person name="Senneby E."/>
        </authorList>
    </citation>
    <scope>NUCLEOTIDE SEQUENCE</scope>
    <source>
        <strain evidence="14">CDC-3352-U95</strain>
    </source>
</reference>
<protein>
    <recommendedName>
        <fullName evidence="10 11">UDP-N-acetylmuramoyl-tripeptide--D-alanyl-D-alanine ligase</fullName>
        <ecNumber evidence="10 11">6.3.2.10</ecNumber>
    </recommendedName>
    <alternativeName>
        <fullName evidence="10">D-alanyl-D-alanine-adding enzyme</fullName>
    </alternativeName>
</protein>
<comment type="caution">
    <text evidence="14">The sequence shown here is derived from an EMBL/GenBank/DDBJ whole genome shotgun (WGS) entry which is preliminary data.</text>
</comment>
<keyword evidence="5 10" id="KW-0067">ATP-binding</keyword>
<gene>
    <name evidence="10" type="primary">murF</name>
    <name evidence="14" type="ORF">ODY23_06415</name>
</gene>
<dbReference type="EC" id="6.3.2.10" evidence="10 11"/>
<evidence type="ECO:0000313" key="15">
    <source>
        <dbReference type="Proteomes" id="UP001072007"/>
    </source>
</evidence>
<feature type="domain" description="Mur ligase central" evidence="13">
    <location>
        <begin position="115"/>
        <end position="301"/>
    </location>
</feature>
<keyword evidence="2 10" id="KW-0436">Ligase</keyword>
<keyword evidence="8 10" id="KW-0131">Cell cycle</keyword>
<dbReference type="Pfam" id="PF02875">
    <property type="entry name" value="Mur_ligase_C"/>
    <property type="match status" value="1"/>
</dbReference>
<name>A0ABT4C077_9LACT</name>
<evidence type="ECO:0000256" key="4">
    <source>
        <dbReference type="ARBA" id="ARBA00022741"/>
    </source>
</evidence>
<evidence type="ECO:0000256" key="1">
    <source>
        <dbReference type="ARBA" id="ARBA00022490"/>
    </source>
</evidence>
<dbReference type="Gene3D" id="3.90.190.20">
    <property type="entry name" value="Mur ligase, C-terminal domain"/>
    <property type="match status" value="1"/>
</dbReference>
<keyword evidence="7 10" id="KW-0573">Peptidoglycan synthesis</keyword>
<dbReference type="Gene3D" id="3.40.1190.10">
    <property type="entry name" value="Mur-like, catalytic domain"/>
    <property type="match status" value="1"/>
</dbReference>
<dbReference type="GO" id="GO:0016874">
    <property type="term" value="F:ligase activity"/>
    <property type="evidence" value="ECO:0007669"/>
    <property type="project" value="UniProtKB-KW"/>
</dbReference>
<dbReference type="SUPFAM" id="SSF53623">
    <property type="entry name" value="MurD-like peptide ligases, catalytic domain"/>
    <property type="match status" value="1"/>
</dbReference>
<dbReference type="InterPro" id="IPR035911">
    <property type="entry name" value="MurE/MurF_N"/>
</dbReference>
<dbReference type="PANTHER" id="PTHR43024">
    <property type="entry name" value="UDP-N-ACETYLMURAMOYL-TRIPEPTIDE--D-ALANYL-D-ALANINE LIGASE"/>
    <property type="match status" value="1"/>
</dbReference>
<keyword evidence="6 10" id="KW-0133">Cell shape</keyword>
<evidence type="ECO:0000256" key="11">
    <source>
        <dbReference type="RuleBase" id="RU004136"/>
    </source>
</evidence>
<dbReference type="Proteomes" id="UP001072007">
    <property type="component" value="Unassembled WGS sequence"/>
</dbReference>
<evidence type="ECO:0000313" key="14">
    <source>
        <dbReference type="EMBL" id="MCY3025921.1"/>
    </source>
</evidence>
<comment type="subcellular location">
    <subcellularLocation>
        <location evidence="10 11">Cytoplasm</location>
    </subcellularLocation>
</comment>
<dbReference type="Pfam" id="PF08245">
    <property type="entry name" value="Mur_ligase_M"/>
    <property type="match status" value="1"/>
</dbReference>
<keyword evidence="15" id="KW-1185">Reference proteome</keyword>
<evidence type="ECO:0000256" key="5">
    <source>
        <dbReference type="ARBA" id="ARBA00022840"/>
    </source>
</evidence>
<organism evidence="14 15">
    <name type="scientific">Aerococcus loyolae</name>
    <dbReference type="NCBI Taxonomy" id="2976809"/>
    <lineage>
        <taxon>Bacteria</taxon>
        <taxon>Bacillati</taxon>
        <taxon>Bacillota</taxon>
        <taxon>Bacilli</taxon>
        <taxon>Lactobacillales</taxon>
        <taxon>Aerococcaceae</taxon>
        <taxon>Aerococcus</taxon>
    </lineage>
</organism>
<evidence type="ECO:0000256" key="7">
    <source>
        <dbReference type="ARBA" id="ARBA00022984"/>
    </source>
</evidence>
<keyword evidence="1 10" id="KW-0963">Cytoplasm</keyword>
<dbReference type="SUPFAM" id="SSF53244">
    <property type="entry name" value="MurD-like peptide ligases, peptide-binding domain"/>
    <property type="match status" value="1"/>
</dbReference>
<keyword evidence="9 10" id="KW-0961">Cell wall biogenesis/degradation</keyword>
<evidence type="ECO:0000256" key="9">
    <source>
        <dbReference type="ARBA" id="ARBA00023316"/>
    </source>
</evidence>
<evidence type="ECO:0000256" key="2">
    <source>
        <dbReference type="ARBA" id="ARBA00022598"/>
    </source>
</evidence>
<dbReference type="InterPro" id="IPR004101">
    <property type="entry name" value="Mur_ligase_C"/>
</dbReference>
<sequence>MSSDQMKALAINEIVKAVAAVDYDSTAAHNFITSVAFNSKEIKPGGLFIPLKAARDGHDFIQDAIDHGARATLWANDPADAPSEIPVIQVEDTFTAFVDLAKYYLGLIQPKVIAVTGSAGKTTTKDMTAATLSTTFNVYKTQGNYNNQLGVPFTILSMPEDTEVLVVEMGMSGPGEIRFLAQLCPMDVAVITMIGESHIEFLGSRENIAKAKLEILEGLKEDGTFIYPGDEPLIDQAVVDMPEIKKIRVGLDESEDVYAENIVNEREHTHFYTNLSPNVELSIPVSGDYNVKNALMACAVAYSQGLAVEQIKTPLSQFKLTANRSEWLLGKDDIQILNDTYNANPSAMRAVIRNFSQLERPAVTSHKVLVLGDMLELGKYSASMHASIAEEIDSPQIDGVYLYGKEMQALAQALQEKGFPEDKIHYYPEDKAALIEDLLAQVHPQDQILVKASHGMGLAEVVTALKA</sequence>
<dbReference type="InterPro" id="IPR013221">
    <property type="entry name" value="Mur_ligase_cen"/>
</dbReference>
<dbReference type="Gene3D" id="3.40.1390.10">
    <property type="entry name" value="MurE/MurF, N-terminal domain"/>
    <property type="match status" value="1"/>
</dbReference>
<dbReference type="SUPFAM" id="SSF63418">
    <property type="entry name" value="MurE/MurF N-terminal domain"/>
    <property type="match status" value="1"/>
</dbReference>
<keyword evidence="4 10" id="KW-0547">Nucleotide-binding</keyword>
<evidence type="ECO:0000259" key="13">
    <source>
        <dbReference type="Pfam" id="PF08245"/>
    </source>
</evidence>
<dbReference type="NCBIfam" id="TIGR01143">
    <property type="entry name" value="murF"/>
    <property type="match status" value="1"/>
</dbReference>
<comment type="catalytic activity">
    <reaction evidence="11">
        <text>D-alanyl-D-alanine + UDP-N-acetyl-alpha-D-muramoyl-L-alanyl-gamma-D-glutamyl-meso-2,6-diaminopimelate + ATP = UDP-N-acetyl-alpha-D-muramoyl-L-alanyl-gamma-D-glutamyl-meso-2,6-diaminopimeloyl-D-alanyl-D-alanine + ADP + phosphate + H(+)</text>
        <dbReference type="Rhea" id="RHEA:28374"/>
        <dbReference type="ChEBI" id="CHEBI:15378"/>
        <dbReference type="ChEBI" id="CHEBI:30616"/>
        <dbReference type="ChEBI" id="CHEBI:43474"/>
        <dbReference type="ChEBI" id="CHEBI:57822"/>
        <dbReference type="ChEBI" id="CHEBI:61386"/>
        <dbReference type="ChEBI" id="CHEBI:83905"/>
        <dbReference type="ChEBI" id="CHEBI:456216"/>
        <dbReference type="EC" id="6.3.2.10"/>
    </reaction>
</comment>
<dbReference type="InterPro" id="IPR051046">
    <property type="entry name" value="MurCDEF_CellWall_CoF430Synth"/>
</dbReference>
<dbReference type="InterPro" id="IPR005863">
    <property type="entry name" value="UDP-N-AcMur_synth"/>
</dbReference>
<dbReference type="InterPro" id="IPR036565">
    <property type="entry name" value="Mur-like_cat_sf"/>
</dbReference>
<proteinExistence type="inferred from homology"/>
<accession>A0ABT4C077</accession>
<comment type="function">
    <text evidence="10 11">Involved in cell wall formation. Catalyzes the final step in the synthesis of UDP-N-acetylmuramoyl-pentapeptide, the precursor of murein.</text>
</comment>
<comment type="pathway">
    <text evidence="10 11">Cell wall biogenesis; peptidoglycan biosynthesis.</text>
</comment>
<dbReference type="RefSeq" id="WP_257876647.1">
    <property type="nucleotide sequence ID" value="NZ_JAOTMC010000006.1"/>
</dbReference>